<evidence type="ECO:0000256" key="4">
    <source>
        <dbReference type="ARBA" id="ARBA00022839"/>
    </source>
</evidence>
<dbReference type="Pfam" id="PF13742">
    <property type="entry name" value="tRNA_anti_2"/>
    <property type="match status" value="1"/>
</dbReference>
<dbReference type="GO" id="GO:0009318">
    <property type="term" value="C:exodeoxyribonuclease VII complex"/>
    <property type="evidence" value="ECO:0007669"/>
    <property type="project" value="UniProtKB-UniRule"/>
</dbReference>
<evidence type="ECO:0000256" key="2">
    <source>
        <dbReference type="ARBA" id="ARBA00022722"/>
    </source>
</evidence>
<dbReference type="GO" id="GO:0008855">
    <property type="term" value="F:exodeoxyribonuclease VII activity"/>
    <property type="evidence" value="ECO:0007669"/>
    <property type="project" value="UniProtKB-UniRule"/>
</dbReference>
<comment type="subunit">
    <text evidence="5">Heterooligomer composed of large and small subunits.</text>
</comment>
<dbReference type="Proteomes" id="UP000230731">
    <property type="component" value="Unassembled WGS sequence"/>
</dbReference>
<sequence length="376" mass="41395">MTDGIDRPALTVTQFVRLIDEALVAFDGADVEGEVAEYRVIHGKWVTFTLKDERSAVGCFMPVWQLKVQLEDGMTVRAVGRPRLRDKGFFSFVLEAVTPLGEGSLKRAFELLKKQLADEGLFAADRKRPLPRFPQHVALITSRDAAAYADFLKVLQHRQGGLTVSFLHTQVQGEDAPRQLLAALEAANTQLQEVDAIVLIRGGGSLEDLQAFNDEQVVRAVASSRMPIVVGVGHERDVCLAELAADVRASTPSNAAELLVRSREELALEIRHMRTQLVYRVRDRLTAGRATSKRLVDILRGQVRGLQQGLAQLVRILRSLSPEQTLRRGYSITRKADGSILTRAADAAEGDEITTRLANGSLRSTVTARHYSAAAK</sequence>
<dbReference type="PANTHER" id="PTHR30008:SF0">
    <property type="entry name" value="EXODEOXYRIBONUCLEASE 7 LARGE SUBUNIT"/>
    <property type="match status" value="1"/>
</dbReference>
<feature type="domain" description="Exonuclease VII large subunit C-terminal" evidence="6">
    <location>
        <begin position="121"/>
        <end position="293"/>
    </location>
</feature>
<dbReference type="GO" id="GO:0005737">
    <property type="term" value="C:cytoplasm"/>
    <property type="evidence" value="ECO:0007669"/>
    <property type="project" value="UniProtKB-SubCell"/>
</dbReference>
<keyword evidence="3 5" id="KW-0378">Hydrolase</keyword>
<dbReference type="HAMAP" id="MF_00378">
    <property type="entry name" value="Exonuc_7_L"/>
    <property type="match status" value="1"/>
</dbReference>
<evidence type="ECO:0000256" key="5">
    <source>
        <dbReference type="HAMAP-Rule" id="MF_00378"/>
    </source>
</evidence>
<dbReference type="GO" id="GO:0006308">
    <property type="term" value="P:DNA catabolic process"/>
    <property type="evidence" value="ECO:0007669"/>
    <property type="project" value="UniProtKB-UniRule"/>
</dbReference>
<dbReference type="GO" id="GO:0003676">
    <property type="term" value="F:nucleic acid binding"/>
    <property type="evidence" value="ECO:0007669"/>
    <property type="project" value="InterPro"/>
</dbReference>
<comment type="subcellular location">
    <subcellularLocation>
        <location evidence="5">Cytoplasm</location>
    </subcellularLocation>
</comment>
<proteinExistence type="inferred from homology"/>
<dbReference type="EMBL" id="PEZP01000006">
    <property type="protein sequence ID" value="PIT98468.1"/>
    <property type="molecule type" value="Genomic_DNA"/>
</dbReference>
<evidence type="ECO:0000259" key="7">
    <source>
        <dbReference type="Pfam" id="PF13742"/>
    </source>
</evidence>
<keyword evidence="2 5" id="KW-0540">Nuclease</keyword>
<dbReference type="NCBIfam" id="TIGR00237">
    <property type="entry name" value="xseA"/>
    <property type="match status" value="1"/>
</dbReference>
<feature type="domain" description="OB-fold nucleic acid binding" evidence="7">
    <location>
        <begin position="10"/>
        <end position="85"/>
    </location>
</feature>
<dbReference type="PANTHER" id="PTHR30008">
    <property type="entry name" value="EXODEOXYRIBONUCLEASE 7 LARGE SUBUNIT"/>
    <property type="match status" value="1"/>
</dbReference>
<comment type="function">
    <text evidence="5">Bidirectionally degrades single-stranded DNA into large acid-insoluble oligonucleotides, which are then degraded further into small acid-soluble oligonucleotides.</text>
</comment>
<dbReference type="EC" id="3.1.11.6" evidence="5"/>
<dbReference type="CDD" id="cd04489">
    <property type="entry name" value="ExoVII_LU_OBF"/>
    <property type="match status" value="1"/>
</dbReference>
<evidence type="ECO:0000256" key="1">
    <source>
        <dbReference type="ARBA" id="ARBA00022490"/>
    </source>
</evidence>
<organism evidence="8 9">
    <name type="scientific">Candidatus Andersenbacteria bacterium CG10_big_fil_rev_8_21_14_0_10_54_11</name>
    <dbReference type="NCBI Taxonomy" id="1974485"/>
    <lineage>
        <taxon>Bacteria</taxon>
        <taxon>Candidatus Anderseniibacteriota</taxon>
    </lineage>
</organism>
<evidence type="ECO:0000256" key="3">
    <source>
        <dbReference type="ARBA" id="ARBA00022801"/>
    </source>
</evidence>
<accession>A0A2M6X0C8</accession>
<comment type="catalytic activity">
    <reaction evidence="5">
        <text>Exonucleolytic cleavage in either 5'- to 3'- or 3'- to 5'-direction to yield nucleoside 5'-phosphates.</text>
        <dbReference type="EC" id="3.1.11.6"/>
    </reaction>
</comment>
<dbReference type="InterPro" id="IPR003753">
    <property type="entry name" value="Exonuc_VII_L"/>
</dbReference>
<dbReference type="InterPro" id="IPR020579">
    <property type="entry name" value="Exonuc_VII_lsu_C"/>
</dbReference>
<dbReference type="AlphaFoldDB" id="A0A2M6X0C8"/>
<evidence type="ECO:0000259" key="6">
    <source>
        <dbReference type="Pfam" id="PF02601"/>
    </source>
</evidence>
<evidence type="ECO:0000313" key="8">
    <source>
        <dbReference type="EMBL" id="PIT98468.1"/>
    </source>
</evidence>
<comment type="caution">
    <text evidence="8">The sequence shown here is derived from an EMBL/GenBank/DDBJ whole genome shotgun (WGS) entry which is preliminary data.</text>
</comment>
<reference evidence="9" key="1">
    <citation type="submission" date="2017-09" db="EMBL/GenBank/DDBJ databases">
        <title>Depth-based differentiation of microbial function through sediment-hosted aquifers and enrichment of novel symbionts in the deep terrestrial subsurface.</title>
        <authorList>
            <person name="Probst A.J."/>
            <person name="Ladd B."/>
            <person name="Jarett J.K."/>
            <person name="Geller-Mcgrath D.E."/>
            <person name="Sieber C.M.K."/>
            <person name="Emerson J.B."/>
            <person name="Anantharaman K."/>
            <person name="Thomas B.C."/>
            <person name="Malmstrom R."/>
            <person name="Stieglmeier M."/>
            <person name="Klingl A."/>
            <person name="Woyke T."/>
            <person name="Ryan C.M."/>
            <person name="Banfield J.F."/>
        </authorList>
    </citation>
    <scope>NUCLEOTIDE SEQUENCE [LARGE SCALE GENOMIC DNA]</scope>
</reference>
<name>A0A2M6X0C8_9BACT</name>
<gene>
    <name evidence="5 8" type="primary">xseA</name>
    <name evidence="8" type="ORF">COT71_00650</name>
</gene>
<keyword evidence="4 5" id="KW-0269">Exonuclease</keyword>
<dbReference type="InterPro" id="IPR025824">
    <property type="entry name" value="OB-fold_nuc-bd_dom"/>
</dbReference>
<evidence type="ECO:0000313" key="9">
    <source>
        <dbReference type="Proteomes" id="UP000230731"/>
    </source>
</evidence>
<keyword evidence="1 5" id="KW-0963">Cytoplasm</keyword>
<protein>
    <recommendedName>
        <fullName evidence="5">Exodeoxyribonuclease 7 large subunit</fullName>
        <ecNumber evidence="5">3.1.11.6</ecNumber>
    </recommendedName>
    <alternativeName>
        <fullName evidence="5">Exodeoxyribonuclease VII large subunit</fullName>
        <shortName evidence="5">Exonuclease VII large subunit</shortName>
    </alternativeName>
</protein>
<comment type="similarity">
    <text evidence="5">Belongs to the XseA family.</text>
</comment>
<dbReference type="Pfam" id="PF02601">
    <property type="entry name" value="Exonuc_VII_L"/>
    <property type="match status" value="1"/>
</dbReference>